<gene>
    <name evidence="1" type="ORF">I4F81_000881</name>
</gene>
<accession>A0ACC3BK08</accession>
<dbReference type="Proteomes" id="UP000798662">
    <property type="component" value="Chromosome 1"/>
</dbReference>
<evidence type="ECO:0000313" key="2">
    <source>
        <dbReference type="Proteomes" id="UP000798662"/>
    </source>
</evidence>
<proteinExistence type="predicted"/>
<organism evidence="1 2">
    <name type="scientific">Pyropia yezoensis</name>
    <name type="common">Susabi-nori</name>
    <name type="synonym">Porphyra yezoensis</name>
    <dbReference type="NCBI Taxonomy" id="2788"/>
    <lineage>
        <taxon>Eukaryota</taxon>
        <taxon>Rhodophyta</taxon>
        <taxon>Bangiophyceae</taxon>
        <taxon>Bangiales</taxon>
        <taxon>Bangiaceae</taxon>
        <taxon>Pyropia</taxon>
    </lineage>
</organism>
<protein>
    <submittedName>
        <fullName evidence="1">Uncharacterized protein</fullName>
    </submittedName>
</protein>
<evidence type="ECO:0000313" key="1">
    <source>
        <dbReference type="EMBL" id="KAK1858271.1"/>
    </source>
</evidence>
<name>A0ACC3BK08_PYRYE</name>
<keyword evidence="2" id="KW-1185">Reference proteome</keyword>
<comment type="caution">
    <text evidence="1">The sequence shown here is derived from an EMBL/GenBank/DDBJ whole genome shotgun (WGS) entry which is preliminary data.</text>
</comment>
<reference evidence="1" key="1">
    <citation type="submission" date="2019-11" db="EMBL/GenBank/DDBJ databases">
        <title>Nori genome reveals adaptations in red seaweeds to the harsh intertidal environment.</title>
        <authorList>
            <person name="Wang D."/>
            <person name="Mao Y."/>
        </authorList>
    </citation>
    <scope>NUCLEOTIDE SEQUENCE</scope>
    <source>
        <tissue evidence="1">Gametophyte</tissue>
    </source>
</reference>
<dbReference type="EMBL" id="CM020618">
    <property type="protein sequence ID" value="KAK1858271.1"/>
    <property type="molecule type" value="Genomic_DNA"/>
</dbReference>
<sequence length="208" mass="21169">MATRRPPPPTSPDPPPAAAEEEDEGNQLEVGRVLPATGLFTVFRATLGRGDGDAAQPLDVAVKVLPIHRPAAGALLRELAPLAVAAVHPHLVPYVALFRRSRELASLRTPYIPIDVLTRVAVAAPADMGDHDADGVCAVGGSAAAGAGRFPPPRGAVEMALTAVAGAPAARSAAAGTSVAAASAAGMAEGADDAAVRVLLRMMHRMRH</sequence>